<dbReference type="AlphaFoldDB" id="A0A231UWS0"/>
<feature type="region of interest" description="Disordered" evidence="2">
    <location>
        <begin position="36"/>
        <end position="57"/>
    </location>
</feature>
<evidence type="ECO:0000256" key="1">
    <source>
        <dbReference type="SAM" id="Coils"/>
    </source>
</evidence>
<feature type="transmembrane region" description="Helical" evidence="3">
    <location>
        <begin position="114"/>
        <end position="140"/>
    </location>
</feature>
<dbReference type="InterPro" id="IPR001193">
    <property type="entry name" value="MBTPS2"/>
</dbReference>
<organism evidence="4 5">
    <name type="scientific">Notoacmeibacter marinus</name>
    <dbReference type="NCBI Taxonomy" id="1876515"/>
    <lineage>
        <taxon>Bacteria</taxon>
        <taxon>Pseudomonadati</taxon>
        <taxon>Pseudomonadota</taxon>
        <taxon>Alphaproteobacteria</taxon>
        <taxon>Hyphomicrobiales</taxon>
        <taxon>Notoacmeibacteraceae</taxon>
        <taxon>Notoacmeibacter</taxon>
    </lineage>
</organism>
<feature type="transmembrane region" description="Helical" evidence="3">
    <location>
        <begin position="250"/>
        <end position="269"/>
    </location>
</feature>
<dbReference type="EMBL" id="NBYO01000002">
    <property type="protein sequence ID" value="OXT00334.1"/>
    <property type="molecule type" value="Genomic_DNA"/>
</dbReference>
<sequence length="681" mass="75845">MRKPDTGILLEDPVRNCFFKLPDRLVPWLADWGAGGTSASSRHHPSDDSGRSSRGDPEELRAFLRDNQLLETDHVHSLFAAHDTPKRSLLSKLFHASLFARIPLLRPQLLLDRAWPYVAPVFSRSFVALTVIAGLLGLWLTSRQWDGFRRTFSDFATLEGMSLYAASLIVLKILHECGHAFMARRYGVPVPRIGLAFMLMTPVLYTDTTGAWRLPRRSRMMIGAGGLMVELVIATYATLAWALLPDGAARSVAFTLATLSWAMSLLVNLNPLMRFDGYYLFSDLIGVDNLQQRGFAMARWTLRKSLFGFADPPPEHLSPRQRSIIVVHAYATWIYRFFLFLAIALLVYHSVAKALGILLFMTHLALFVGKPILDELKHWYEQRGRFRFNRHTFATTAVLTSLGVALFAPWQGTVRAPAVLRASQVTDLHLASPAFIESVEDVRTGGQRLLSIRATDPDLAHQYEAARARLWLSELRLARIAADTQERHQRQIFARQVAAARSELNDLNERAMGLRILSAGRQAHETDLAWVSEGLHEGRWIASSAPLGTIVRQGPPVFIGYVTETELERLSLGGRAAFVPDHPESPIRRGEMIGIATAPSAALDLPLLSGVYGGPIPVDDVGDPGHVPITPRFAIAVRLDDSGEAPRMELRGTMVAEADRRAPISRYLRHAAGVLLREFNF</sequence>
<dbReference type="GO" id="GO:0004222">
    <property type="term" value="F:metalloendopeptidase activity"/>
    <property type="evidence" value="ECO:0007669"/>
    <property type="project" value="InterPro"/>
</dbReference>
<evidence type="ECO:0000313" key="4">
    <source>
        <dbReference type="EMBL" id="OXT00334.1"/>
    </source>
</evidence>
<comment type="caution">
    <text evidence="4">The sequence shown here is derived from an EMBL/GenBank/DDBJ whole genome shotgun (WGS) entry which is preliminary data.</text>
</comment>
<dbReference type="PANTHER" id="PTHR13325:SF3">
    <property type="entry name" value="MEMBRANE-BOUND TRANSCRIPTION FACTOR SITE-2 PROTEASE"/>
    <property type="match status" value="1"/>
</dbReference>
<evidence type="ECO:0000313" key="5">
    <source>
        <dbReference type="Proteomes" id="UP000215405"/>
    </source>
</evidence>
<protein>
    <recommendedName>
        <fullName evidence="6">Peptidase M50</fullName>
    </recommendedName>
</protein>
<keyword evidence="3" id="KW-0472">Membrane</keyword>
<dbReference type="PANTHER" id="PTHR13325">
    <property type="entry name" value="PROTEASE M50 MEMBRANE-BOUND TRANSCRIPTION FACTOR SITE 2 PROTEASE"/>
    <property type="match status" value="1"/>
</dbReference>
<feature type="transmembrane region" description="Helical" evidence="3">
    <location>
        <begin position="224"/>
        <end position="244"/>
    </location>
</feature>
<name>A0A231UWS0_9HYPH</name>
<dbReference type="GO" id="GO:0005737">
    <property type="term" value="C:cytoplasm"/>
    <property type="evidence" value="ECO:0007669"/>
    <property type="project" value="TreeGrafter"/>
</dbReference>
<dbReference type="GO" id="GO:0031293">
    <property type="term" value="P:membrane protein intracellular domain proteolysis"/>
    <property type="evidence" value="ECO:0007669"/>
    <property type="project" value="TreeGrafter"/>
</dbReference>
<keyword evidence="3" id="KW-1133">Transmembrane helix</keyword>
<keyword evidence="5" id="KW-1185">Reference proteome</keyword>
<keyword evidence="3" id="KW-0812">Transmembrane</keyword>
<dbReference type="Proteomes" id="UP000215405">
    <property type="component" value="Unassembled WGS sequence"/>
</dbReference>
<gene>
    <name evidence="4" type="ORF">B7H23_09315</name>
</gene>
<dbReference type="RefSeq" id="WP_094077162.1">
    <property type="nucleotide sequence ID" value="NZ_NBYO01000002.1"/>
</dbReference>
<feature type="transmembrane region" description="Helical" evidence="3">
    <location>
        <begin position="325"/>
        <end position="348"/>
    </location>
</feature>
<feature type="coiled-coil region" evidence="1">
    <location>
        <begin position="490"/>
        <end position="517"/>
    </location>
</feature>
<evidence type="ECO:0000256" key="3">
    <source>
        <dbReference type="SAM" id="Phobius"/>
    </source>
</evidence>
<evidence type="ECO:0008006" key="6">
    <source>
        <dbReference type="Google" id="ProtNLM"/>
    </source>
</evidence>
<keyword evidence="1" id="KW-0175">Coiled coil</keyword>
<feature type="transmembrane region" description="Helical" evidence="3">
    <location>
        <begin position="152"/>
        <end position="173"/>
    </location>
</feature>
<evidence type="ECO:0000256" key="2">
    <source>
        <dbReference type="SAM" id="MobiDB-lite"/>
    </source>
</evidence>
<accession>A0A231UWS0</accession>
<feature type="transmembrane region" description="Helical" evidence="3">
    <location>
        <begin position="193"/>
        <end position="212"/>
    </location>
</feature>
<dbReference type="GO" id="GO:0016020">
    <property type="term" value="C:membrane"/>
    <property type="evidence" value="ECO:0007669"/>
    <property type="project" value="InterPro"/>
</dbReference>
<feature type="compositionally biased region" description="Basic and acidic residues" evidence="2">
    <location>
        <begin position="44"/>
        <end position="57"/>
    </location>
</feature>
<reference evidence="5" key="1">
    <citation type="journal article" date="2017" name="Int. J. Syst. Evol. Microbiol.">
        <title>Notoacmeibacter marinus gen. nov., sp. nov., isolated from the gut of a limpet and proposal of Notoacmeibacteraceae fam. nov. in the order Rhizobiales of the class Alphaproteobacteria.</title>
        <authorList>
            <person name="Huang Z."/>
            <person name="Guo F."/>
            <person name="Lai Q."/>
        </authorList>
    </citation>
    <scope>NUCLEOTIDE SEQUENCE [LARGE SCALE GENOMIC DNA]</scope>
    <source>
        <strain evidence="5">XMTR2A4</strain>
    </source>
</reference>
<proteinExistence type="predicted"/>